<dbReference type="AlphaFoldDB" id="A0A212KZC6"/>
<keyword evidence="4" id="KW-0408">Iron</keyword>
<dbReference type="GO" id="GO:0005886">
    <property type="term" value="C:plasma membrane"/>
    <property type="evidence" value="ECO:0007669"/>
    <property type="project" value="TreeGrafter"/>
</dbReference>
<keyword evidence="1" id="KW-0004">4Fe-4S</keyword>
<proteinExistence type="predicted"/>
<dbReference type="PROSITE" id="PS51379">
    <property type="entry name" value="4FE4S_FER_2"/>
    <property type="match status" value="1"/>
</dbReference>
<evidence type="ECO:0000313" key="7">
    <source>
        <dbReference type="EMBL" id="SCM70489.1"/>
    </source>
</evidence>
<protein>
    <submittedName>
        <fullName evidence="7">Putative 4Fe-4S binding domain protein</fullName>
    </submittedName>
</protein>
<gene>
    <name evidence="7" type="ORF">KL86DES1_10438</name>
</gene>
<dbReference type="InterPro" id="IPR017896">
    <property type="entry name" value="4Fe4S_Fe-S-bd"/>
</dbReference>
<evidence type="ECO:0000256" key="4">
    <source>
        <dbReference type="ARBA" id="ARBA00023004"/>
    </source>
</evidence>
<dbReference type="PANTHER" id="PTHR43255:SF1">
    <property type="entry name" value="IRON-SULFUR-BINDING OXIDOREDUCTASE FADF-RELATED"/>
    <property type="match status" value="1"/>
</dbReference>
<sequence>MTSNTPEVPQAVCLDCHRCERGCPMLMAEGRSPHSLLQEQSTLDPQAAVACTECGYCEAVCPAGLSLQKAVQQHAGKKTTSQLAKLRIFTHQWLSFSSLLRLQKTGNGSYSHYAFMPGCSLAGGSPQTVQEVYRQLAEFFPGIGLVMDCCARPSAYLLSEKTTTTFLSKLEQGLKNSKIQKLIVACPNCFSFLSNKFPQLEIISLYPILASMPLPVCSYSEKLALHDPCQTRNEPGVHSSVRQILAACHISYEEFADNRQNTQCCGHGNMLAVTMPKLAQKQRLHRAGQTSCHKIVTYCRSCSEAFDLAGKKGIHLLDLIFDPQSITEPHDFQNHSQSTQEANKTWMNKKQPSAKRFKWYANSWINRILLKLRNCAK</sequence>
<accession>A0A212KZC6</accession>
<dbReference type="GO" id="GO:0016491">
    <property type="term" value="F:oxidoreductase activity"/>
    <property type="evidence" value="ECO:0007669"/>
    <property type="project" value="UniProtKB-KW"/>
</dbReference>
<dbReference type="GO" id="GO:0046872">
    <property type="term" value="F:metal ion binding"/>
    <property type="evidence" value="ECO:0007669"/>
    <property type="project" value="UniProtKB-KW"/>
</dbReference>
<evidence type="ECO:0000256" key="5">
    <source>
        <dbReference type="ARBA" id="ARBA00023014"/>
    </source>
</evidence>
<feature type="domain" description="4Fe-4S ferredoxin-type" evidence="6">
    <location>
        <begin position="39"/>
        <end position="70"/>
    </location>
</feature>
<dbReference type="PANTHER" id="PTHR43255">
    <property type="entry name" value="IRON-SULFUR-BINDING OXIDOREDUCTASE FADF-RELATED-RELATED"/>
    <property type="match status" value="1"/>
</dbReference>
<evidence type="ECO:0000256" key="1">
    <source>
        <dbReference type="ARBA" id="ARBA00022485"/>
    </source>
</evidence>
<dbReference type="SUPFAM" id="SSF46548">
    <property type="entry name" value="alpha-helical ferredoxin"/>
    <property type="match status" value="1"/>
</dbReference>
<dbReference type="Pfam" id="PF02754">
    <property type="entry name" value="CCG"/>
    <property type="match status" value="2"/>
</dbReference>
<evidence type="ECO:0000256" key="3">
    <source>
        <dbReference type="ARBA" id="ARBA00023002"/>
    </source>
</evidence>
<dbReference type="Pfam" id="PF13534">
    <property type="entry name" value="Fer4_17"/>
    <property type="match status" value="1"/>
</dbReference>
<evidence type="ECO:0000259" key="6">
    <source>
        <dbReference type="PROSITE" id="PS51379"/>
    </source>
</evidence>
<dbReference type="RefSeq" id="WP_269474298.1">
    <property type="nucleotide sequence ID" value="NZ_LT608333.1"/>
</dbReference>
<dbReference type="InterPro" id="IPR017900">
    <property type="entry name" value="4Fe4S_Fe_S_CS"/>
</dbReference>
<dbReference type="InterPro" id="IPR004017">
    <property type="entry name" value="Cys_rich_dom"/>
</dbReference>
<dbReference type="EMBL" id="FMJC01000001">
    <property type="protein sequence ID" value="SCM70489.1"/>
    <property type="molecule type" value="Genomic_DNA"/>
</dbReference>
<dbReference type="GO" id="GO:0051539">
    <property type="term" value="F:4 iron, 4 sulfur cluster binding"/>
    <property type="evidence" value="ECO:0007669"/>
    <property type="project" value="UniProtKB-KW"/>
</dbReference>
<evidence type="ECO:0000256" key="2">
    <source>
        <dbReference type="ARBA" id="ARBA00022723"/>
    </source>
</evidence>
<keyword evidence="3" id="KW-0560">Oxidoreductase</keyword>
<keyword evidence="5" id="KW-0411">Iron-sulfur</keyword>
<dbReference type="PROSITE" id="PS00198">
    <property type="entry name" value="4FE4S_FER_1"/>
    <property type="match status" value="1"/>
</dbReference>
<organism evidence="7">
    <name type="scientific">uncultured Desulfovibrio sp</name>
    <dbReference type="NCBI Taxonomy" id="167968"/>
    <lineage>
        <taxon>Bacteria</taxon>
        <taxon>Pseudomonadati</taxon>
        <taxon>Thermodesulfobacteriota</taxon>
        <taxon>Desulfovibrionia</taxon>
        <taxon>Desulfovibrionales</taxon>
        <taxon>Desulfovibrionaceae</taxon>
        <taxon>Desulfovibrio</taxon>
        <taxon>environmental samples</taxon>
    </lineage>
</organism>
<dbReference type="InterPro" id="IPR051460">
    <property type="entry name" value="HdrC_iron-sulfur_subunit"/>
</dbReference>
<name>A0A212KZC6_9BACT</name>
<reference evidence="7" key="1">
    <citation type="submission" date="2016-08" db="EMBL/GenBank/DDBJ databases">
        <authorList>
            <person name="Seilhamer J.J."/>
        </authorList>
    </citation>
    <scope>NUCLEOTIDE SEQUENCE</scope>
    <source>
        <strain evidence="7">86-1</strain>
    </source>
</reference>
<keyword evidence="2" id="KW-0479">Metal-binding</keyword>
<dbReference type="Gene3D" id="3.30.70.20">
    <property type="match status" value="1"/>
</dbReference>